<comment type="caution">
    <text evidence="3">The sequence shown here is derived from an EMBL/GenBank/DDBJ whole genome shotgun (WGS) entry which is preliminary data.</text>
</comment>
<feature type="region of interest" description="Disordered" evidence="1">
    <location>
        <begin position="42"/>
        <end position="63"/>
    </location>
</feature>
<dbReference type="AlphaFoldDB" id="A0A1F5RWZ7"/>
<gene>
    <name evidence="3" type="ORF">A3D54_03175</name>
</gene>
<evidence type="ECO:0000313" key="3">
    <source>
        <dbReference type="EMBL" id="OGF18954.1"/>
    </source>
</evidence>
<dbReference type="Proteomes" id="UP000177691">
    <property type="component" value="Unassembled WGS sequence"/>
</dbReference>
<name>A0A1F5RWZ7_9BACT</name>
<accession>A0A1F5RWZ7</accession>
<organism evidence="3 4">
    <name type="scientific">Candidatus Falkowbacteria bacterium RIFCSPHIGHO2_02_FULL_45_15</name>
    <dbReference type="NCBI Taxonomy" id="1797987"/>
    <lineage>
        <taxon>Bacteria</taxon>
        <taxon>Candidatus Falkowiibacteriota</taxon>
    </lineage>
</organism>
<evidence type="ECO:0000256" key="2">
    <source>
        <dbReference type="SAM" id="Phobius"/>
    </source>
</evidence>
<evidence type="ECO:0000256" key="1">
    <source>
        <dbReference type="SAM" id="MobiDB-lite"/>
    </source>
</evidence>
<feature type="transmembrane region" description="Helical" evidence="2">
    <location>
        <begin position="6"/>
        <end position="27"/>
    </location>
</feature>
<evidence type="ECO:0000313" key="4">
    <source>
        <dbReference type="Proteomes" id="UP000177691"/>
    </source>
</evidence>
<keyword evidence="2" id="KW-0472">Membrane</keyword>
<keyword evidence="2" id="KW-0812">Transmembrane</keyword>
<proteinExistence type="predicted"/>
<feature type="compositionally biased region" description="Low complexity" evidence="1">
    <location>
        <begin position="48"/>
        <end position="60"/>
    </location>
</feature>
<dbReference type="EMBL" id="MFFU01000031">
    <property type="protein sequence ID" value="OGF18954.1"/>
    <property type="molecule type" value="Genomic_DNA"/>
</dbReference>
<sequence length="193" mass="21308">MNGKKLAAILIIVFALIILIGLIYFMFLASVRPKQPPAAVPAAEEKPAATAAPETVTPAPARKEKVTAEDLQRLAASFVERYGSYSNQSGYANILDLEIFMSRALKRLTLDYIERSRGQNRQTDIYYGLTTKAVVVETKQFDDYAGQAEFIVKTQRKESAGVSANARTFQQDASVVIIKEGGAWKVDKLTWGE</sequence>
<protein>
    <submittedName>
        <fullName evidence="3">Uncharacterized protein</fullName>
    </submittedName>
</protein>
<keyword evidence="2" id="KW-1133">Transmembrane helix</keyword>
<reference evidence="3 4" key="1">
    <citation type="journal article" date="2016" name="Nat. Commun.">
        <title>Thousands of microbial genomes shed light on interconnected biogeochemical processes in an aquifer system.</title>
        <authorList>
            <person name="Anantharaman K."/>
            <person name="Brown C.T."/>
            <person name="Hug L.A."/>
            <person name="Sharon I."/>
            <person name="Castelle C.J."/>
            <person name="Probst A.J."/>
            <person name="Thomas B.C."/>
            <person name="Singh A."/>
            <person name="Wilkins M.J."/>
            <person name="Karaoz U."/>
            <person name="Brodie E.L."/>
            <person name="Williams K.H."/>
            <person name="Hubbard S.S."/>
            <person name="Banfield J.F."/>
        </authorList>
    </citation>
    <scope>NUCLEOTIDE SEQUENCE [LARGE SCALE GENOMIC DNA]</scope>
</reference>